<dbReference type="EMBL" id="JAAMOB010000009">
    <property type="protein sequence ID" value="KAF4109135.1"/>
    <property type="molecule type" value="Genomic_DNA"/>
</dbReference>
<proteinExistence type="predicted"/>
<evidence type="ECO:0000313" key="2">
    <source>
        <dbReference type="EMBL" id="KAF4109135.1"/>
    </source>
</evidence>
<gene>
    <name evidence="2" type="ORF">G5714_010208</name>
</gene>
<organism evidence="2 3">
    <name type="scientific">Onychostoma macrolepis</name>
    <dbReference type="NCBI Taxonomy" id="369639"/>
    <lineage>
        <taxon>Eukaryota</taxon>
        <taxon>Metazoa</taxon>
        <taxon>Chordata</taxon>
        <taxon>Craniata</taxon>
        <taxon>Vertebrata</taxon>
        <taxon>Euteleostomi</taxon>
        <taxon>Actinopterygii</taxon>
        <taxon>Neopterygii</taxon>
        <taxon>Teleostei</taxon>
        <taxon>Ostariophysi</taxon>
        <taxon>Cypriniformes</taxon>
        <taxon>Cyprinidae</taxon>
        <taxon>Acrossocheilinae</taxon>
        <taxon>Onychostoma</taxon>
    </lineage>
</organism>
<sequence length="304" mass="33872">MEVNSPTRQSFPSGGQRLRKAPAPLWQGQIIERHESSPLPILHVLRIGIRVPGVSQEAGANEYDWHAGVSLHSYCAIFDALSVISRAKSLRAITVPYGICSTYVPLAAGSTTVHPTYACTSAAEPHFPGSLRIESLAQTTTHHICRSERLNPSNPWEFGPWHRLIEMPVEGAWQYSKVSRSVVPQWLGGLSPFPPLASNLPQHPPQSNQTHPQQCQTIPTHSASLQINRWGKEKETKVIVDFSCGKFQLISVNTDIHLSSGIEFICSIFTLNMLWQEASKTSKQKGTGRKREHYLIYRKRPSSP</sequence>
<protein>
    <submittedName>
        <fullName evidence="2">Uncharacterized protein</fullName>
    </submittedName>
</protein>
<feature type="region of interest" description="Disordered" evidence="1">
    <location>
        <begin position="280"/>
        <end position="304"/>
    </location>
</feature>
<evidence type="ECO:0000256" key="1">
    <source>
        <dbReference type="SAM" id="MobiDB-lite"/>
    </source>
</evidence>
<feature type="region of interest" description="Disordered" evidence="1">
    <location>
        <begin position="1"/>
        <end position="20"/>
    </location>
</feature>
<name>A0A7J6CRC2_9TELE</name>
<feature type="compositionally biased region" description="Polar residues" evidence="1">
    <location>
        <begin position="1"/>
        <end position="13"/>
    </location>
</feature>
<dbReference type="AlphaFoldDB" id="A0A7J6CRC2"/>
<feature type="compositionally biased region" description="Basic residues" evidence="1">
    <location>
        <begin position="282"/>
        <end position="304"/>
    </location>
</feature>
<dbReference type="Proteomes" id="UP000579812">
    <property type="component" value="Unassembled WGS sequence"/>
</dbReference>
<reference evidence="2 3" key="1">
    <citation type="submission" date="2020-04" db="EMBL/GenBank/DDBJ databases">
        <title>Chromosome-level genome assembly of a cyprinid fish Onychostoma macrolepis by integration of Nanopore Sequencing, Bionano and Hi-C technology.</title>
        <authorList>
            <person name="Wang D."/>
        </authorList>
    </citation>
    <scope>NUCLEOTIDE SEQUENCE [LARGE SCALE GENOMIC DNA]</scope>
    <source>
        <strain evidence="2">SWU-2019</strain>
        <tissue evidence="2">Muscle</tissue>
    </source>
</reference>
<evidence type="ECO:0000313" key="3">
    <source>
        <dbReference type="Proteomes" id="UP000579812"/>
    </source>
</evidence>
<keyword evidence="3" id="KW-1185">Reference proteome</keyword>
<accession>A0A7J6CRC2</accession>
<comment type="caution">
    <text evidence="2">The sequence shown here is derived from an EMBL/GenBank/DDBJ whole genome shotgun (WGS) entry which is preliminary data.</text>
</comment>